<dbReference type="Pfam" id="PF13041">
    <property type="entry name" value="PPR_2"/>
    <property type="match status" value="1"/>
</dbReference>
<proteinExistence type="predicted"/>
<dbReference type="Gene3D" id="3.40.50.11500">
    <property type="match status" value="1"/>
</dbReference>
<dbReference type="GO" id="GO:0032483">
    <property type="term" value="P:regulation of Rab protein signal transduction"/>
    <property type="evidence" value="ECO:0007669"/>
    <property type="project" value="TreeGrafter"/>
</dbReference>
<dbReference type="RefSeq" id="XP_031552421.1">
    <property type="nucleotide sequence ID" value="XM_031696561.1"/>
</dbReference>
<dbReference type="AlphaFoldDB" id="A0A6P8HA29"/>
<accession>A0A6P8HA29</accession>
<feature type="repeat" description="PPR" evidence="1">
    <location>
        <begin position="517"/>
        <end position="551"/>
    </location>
</feature>
<dbReference type="InterPro" id="IPR011990">
    <property type="entry name" value="TPR-like_helical_dom_sf"/>
</dbReference>
<dbReference type="InParanoid" id="A0A6P8HA29"/>
<evidence type="ECO:0000256" key="1">
    <source>
        <dbReference type="PROSITE-ProRule" id="PRU00708"/>
    </source>
</evidence>
<dbReference type="PANTHER" id="PTHR12296:SF30">
    <property type="entry name" value="DENN DOMAIN-CONTAINING PROTEIN CRAG"/>
    <property type="match status" value="1"/>
</dbReference>
<dbReference type="Gene3D" id="1.25.40.10">
    <property type="entry name" value="Tetratricopeptide repeat domain"/>
    <property type="match status" value="1"/>
</dbReference>
<dbReference type="Gene3D" id="3.30.450.200">
    <property type="match status" value="1"/>
</dbReference>
<gene>
    <name evidence="5" type="primary">LOC116289612</name>
</gene>
<feature type="region of interest" description="Disordered" evidence="2">
    <location>
        <begin position="898"/>
        <end position="954"/>
    </location>
</feature>
<dbReference type="GO" id="GO:0031410">
    <property type="term" value="C:cytoplasmic vesicle"/>
    <property type="evidence" value="ECO:0007669"/>
    <property type="project" value="TreeGrafter"/>
</dbReference>
<evidence type="ECO:0000313" key="4">
    <source>
        <dbReference type="Proteomes" id="UP000515163"/>
    </source>
</evidence>
<feature type="compositionally biased region" description="Basic and acidic residues" evidence="2">
    <location>
        <begin position="635"/>
        <end position="661"/>
    </location>
</feature>
<dbReference type="InterPro" id="IPR043153">
    <property type="entry name" value="DENN_C"/>
</dbReference>
<feature type="domain" description="UDENN" evidence="3">
    <location>
        <begin position="1"/>
        <end position="362"/>
    </location>
</feature>
<dbReference type="NCBIfam" id="TIGR00756">
    <property type="entry name" value="PPR"/>
    <property type="match status" value="1"/>
</dbReference>
<feature type="compositionally biased region" description="Acidic residues" evidence="2">
    <location>
        <begin position="864"/>
        <end position="875"/>
    </location>
</feature>
<dbReference type="Pfam" id="PF02141">
    <property type="entry name" value="DENN"/>
    <property type="match status" value="1"/>
</dbReference>
<feature type="compositionally biased region" description="Low complexity" evidence="2">
    <location>
        <begin position="921"/>
        <end position="939"/>
    </location>
</feature>
<evidence type="ECO:0000259" key="3">
    <source>
        <dbReference type="PROSITE" id="PS50211"/>
    </source>
</evidence>
<keyword evidence="4" id="KW-1185">Reference proteome</keyword>
<dbReference type="Proteomes" id="UP000515163">
    <property type="component" value="Unplaced"/>
</dbReference>
<dbReference type="InterPro" id="IPR001194">
    <property type="entry name" value="cDENN_dom"/>
</dbReference>
<dbReference type="OrthoDB" id="75250at2759"/>
<dbReference type="SMART" id="SM00799">
    <property type="entry name" value="DENN"/>
    <property type="match status" value="1"/>
</dbReference>
<dbReference type="PANTHER" id="PTHR12296">
    <property type="entry name" value="DENN DOMAIN-CONTAINING PROTEIN 4"/>
    <property type="match status" value="1"/>
</dbReference>
<sequence length="1216" mass="138560">MTDNLRQALNLNEKREDNVIMNPHTNKCICILSHWPFFEAFKKFLSQLYRISVSAQPIPIEKYIAKLMLNVPFPSPQIPRILIEMMRFEPFEISQPYHTPLPVSGASYTAMLRHLKAENMLLLFYLVLTEHKILFHSLRPALLTSVAEALTTILFPFTWQCPYIPLCPVALNDVLCAPCPFIIGIDSRYFDQYDPPDDVTCIDLDTNMVSLASEIKPASWKSLPKKPGKVLRDRLTDLYCQMYQQYHKEKEAFGADITETAIELAPLDHDNSHSRRRLALEVSIQEAFLRFMATILKGYGSYLKPITSAPKEGTCDMTSLFDMQGFLKSRPNNHQKFFNLLMHTQMFSRFIEQRSFVTSQDSLLAFFDTCTDKLDSGKPLIEIDESFKQGGQRTYVVTPPEANFIDRGKIYTYPTFPELNLELFKKDELSLGISTVVTPSLCPVGRTVAERTESILIAKKNESIPVQWARCLLAHCYSLWFIHLPAYVKSHHNKAKVLHVAYEILCKMEKKGVKLPDEVCYRILMQLCGQFGHPALAVKVLFEMKRQGITPNAVTYGYYNRAVVEGKWPSNTTSSHLWNKVRNFFSAVHEFRKLAHNRQVAREDSLSPCSSSSDVEIHDSPKKSSLKSTPRSRTPTREKERLLSNERLLHSDSHPELDSPRVQHFRNHRERTISEMSNYSESGDLDTSLNSFDSSSFVTKRRPNYGRTISETSMSAFSDGSRHSRLFINASSEGVDHSEPYEETTVTIDDYIFGLPPGLQRDTALEAVMLTCFQCVKCARYVYDEEVMAGWTADDSNLNTSCTFCKTQQVATLSIKIKDYRNCFSSRPSSDLTASMSSLGSPDLANLGQRSGLHSSSNAMSVNEPEEDEEEDDDFYDRHSKSVPKTIEATLMIPKYNSPPRTVAFSPPESNPMTIRRQRHSISAPTSASSSPTGSFHGSPKLGGLFPRTHSSNSSCSHISNWFITRAPEERDSITVAYVSPLVLRKELENMLENDGGVSLQSPDVVHQKDIIYWNLVWVFKRLDLPSHLPELMLSSYPGDRIEKNEDRRSATGSQVLLSTSWDADRQDIDYIPMYVLWNSPVDQQAFTSDKALTSRSAMQTVGAHIQINDVYNPIKILLDERNRQRAINPQIRWSIYRELIFLSLTACGVERIDVEAYDREYRRAYKRIMDSKDLADKLCVEDKPPTARVAYCRRLFSIPTLQPKLPQYVSNNQLL</sequence>
<dbReference type="GeneID" id="116289612"/>
<dbReference type="Pfam" id="PF03455">
    <property type="entry name" value="dDENN"/>
    <property type="match status" value="1"/>
</dbReference>
<dbReference type="InterPro" id="IPR005112">
    <property type="entry name" value="dDENN_dom"/>
</dbReference>
<evidence type="ECO:0000313" key="5">
    <source>
        <dbReference type="RefSeq" id="XP_031552421.1"/>
    </source>
</evidence>
<organism evidence="4 5">
    <name type="scientific">Actinia tenebrosa</name>
    <name type="common">Australian red waratah sea anemone</name>
    <dbReference type="NCBI Taxonomy" id="6105"/>
    <lineage>
        <taxon>Eukaryota</taxon>
        <taxon>Metazoa</taxon>
        <taxon>Cnidaria</taxon>
        <taxon>Anthozoa</taxon>
        <taxon>Hexacorallia</taxon>
        <taxon>Actiniaria</taxon>
        <taxon>Actiniidae</taxon>
        <taxon>Actinia</taxon>
    </lineage>
</organism>
<feature type="compositionally biased region" description="Polar residues" evidence="2">
    <location>
        <begin position="848"/>
        <end position="861"/>
    </location>
</feature>
<feature type="region of interest" description="Disordered" evidence="2">
    <location>
        <begin position="602"/>
        <end position="664"/>
    </location>
</feature>
<dbReference type="PROSITE" id="PS51375">
    <property type="entry name" value="PPR"/>
    <property type="match status" value="1"/>
</dbReference>
<dbReference type="InterPro" id="IPR002885">
    <property type="entry name" value="PPR_rpt"/>
</dbReference>
<reference evidence="5" key="1">
    <citation type="submission" date="2025-08" db="UniProtKB">
        <authorList>
            <consortium name="RefSeq"/>
        </authorList>
    </citation>
    <scope>IDENTIFICATION</scope>
</reference>
<name>A0A6P8HA29_ACTTE</name>
<dbReference type="InterPro" id="IPR051696">
    <property type="entry name" value="DENN_Domain_GEFs"/>
</dbReference>
<dbReference type="SMART" id="SM00801">
    <property type="entry name" value="dDENN"/>
    <property type="match status" value="1"/>
</dbReference>
<feature type="region of interest" description="Disordered" evidence="2">
    <location>
        <begin position="843"/>
        <end position="877"/>
    </location>
</feature>
<evidence type="ECO:0000256" key="2">
    <source>
        <dbReference type="SAM" id="MobiDB-lite"/>
    </source>
</evidence>
<protein>
    <submittedName>
        <fullName evidence="5">DENN domain-containing protein 4C-like</fullName>
    </submittedName>
</protein>
<dbReference type="GO" id="GO:0005085">
    <property type="term" value="F:guanyl-nucleotide exchange factor activity"/>
    <property type="evidence" value="ECO:0007669"/>
    <property type="project" value="UniProtKB-ARBA"/>
</dbReference>
<dbReference type="InterPro" id="IPR037516">
    <property type="entry name" value="Tripartite_DENN"/>
</dbReference>
<dbReference type="KEGG" id="aten:116289612"/>
<dbReference type="FunCoup" id="A0A6P8HA29">
    <property type="interactions" value="3490"/>
</dbReference>
<dbReference type="PROSITE" id="PS50211">
    <property type="entry name" value="DENN"/>
    <property type="match status" value="1"/>
</dbReference>